<dbReference type="InterPro" id="IPR003395">
    <property type="entry name" value="RecF/RecN/SMC_N"/>
</dbReference>
<comment type="caution">
    <text evidence="11">The sequence shown here is derived from an EMBL/GenBank/DDBJ whole genome shotgun (WGS) entry which is preliminary data.</text>
</comment>
<dbReference type="GeneID" id="300654027"/>
<dbReference type="FunFam" id="3.40.50.300:FF:000356">
    <property type="entry name" value="DNA repair protein RecN"/>
    <property type="match status" value="1"/>
</dbReference>
<evidence type="ECO:0000256" key="9">
    <source>
        <dbReference type="PIRNR" id="PIRNR003128"/>
    </source>
</evidence>
<reference evidence="11 12" key="1">
    <citation type="journal article" date="2016" name="Int. J. Syst. Evol. Microbiol.">
        <title>Pyruvatibacter mobilis gen. nov., sp. nov., a marine bacterium from the culture broth of Picochlorum sp. 122.</title>
        <authorList>
            <person name="Wang G."/>
            <person name="Tang M."/>
            <person name="Wu H."/>
            <person name="Dai S."/>
            <person name="Li T."/>
            <person name="Chen C."/>
            <person name="He H."/>
            <person name="Fan J."/>
            <person name="Xiang W."/>
            <person name="Li X."/>
        </authorList>
    </citation>
    <scope>NUCLEOTIDE SEQUENCE [LARGE SCALE GENOMIC DNA]</scope>
    <source>
        <strain evidence="11 12">GYP-11</strain>
    </source>
</reference>
<proteinExistence type="inferred from homology"/>
<evidence type="ECO:0000256" key="4">
    <source>
        <dbReference type="ARBA" id="ARBA00022741"/>
    </source>
</evidence>
<name>A0A845QE70_9HYPH</name>
<dbReference type="PIRSF" id="PIRSF003128">
    <property type="entry name" value="RecN"/>
    <property type="match status" value="1"/>
</dbReference>
<evidence type="ECO:0000256" key="5">
    <source>
        <dbReference type="ARBA" id="ARBA00022763"/>
    </source>
</evidence>
<keyword evidence="4" id="KW-0547">Nucleotide-binding</keyword>
<evidence type="ECO:0000256" key="6">
    <source>
        <dbReference type="ARBA" id="ARBA00022840"/>
    </source>
</evidence>
<evidence type="ECO:0000313" key="11">
    <source>
        <dbReference type="EMBL" id="NBG96608.1"/>
    </source>
</evidence>
<dbReference type="Pfam" id="PF02463">
    <property type="entry name" value="SMC_N"/>
    <property type="match status" value="1"/>
</dbReference>
<dbReference type="GO" id="GO:0043590">
    <property type="term" value="C:bacterial nucleoid"/>
    <property type="evidence" value="ECO:0007669"/>
    <property type="project" value="TreeGrafter"/>
</dbReference>
<keyword evidence="7 9" id="KW-0234">DNA repair</keyword>
<dbReference type="GO" id="GO:0009432">
    <property type="term" value="P:SOS response"/>
    <property type="evidence" value="ECO:0007669"/>
    <property type="project" value="TreeGrafter"/>
</dbReference>
<protein>
    <recommendedName>
        <fullName evidence="3 9">DNA repair protein RecN</fullName>
    </recommendedName>
    <alternativeName>
        <fullName evidence="8 9">Recombination protein N</fullName>
    </alternativeName>
</protein>
<dbReference type="PANTHER" id="PTHR11059">
    <property type="entry name" value="DNA REPAIR PROTEIN RECN"/>
    <property type="match status" value="1"/>
</dbReference>
<keyword evidence="5 9" id="KW-0227">DNA damage</keyword>
<dbReference type="EMBL" id="WXYQ01000010">
    <property type="protein sequence ID" value="NBG96608.1"/>
    <property type="molecule type" value="Genomic_DNA"/>
</dbReference>
<evidence type="ECO:0000256" key="2">
    <source>
        <dbReference type="ARBA" id="ARBA00009441"/>
    </source>
</evidence>
<evidence type="ECO:0000256" key="8">
    <source>
        <dbReference type="ARBA" id="ARBA00033408"/>
    </source>
</evidence>
<dbReference type="PANTHER" id="PTHR11059:SF0">
    <property type="entry name" value="DNA REPAIR PROTEIN RECN"/>
    <property type="match status" value="1"/>
</dbReference>
<organism evidence="11 12">
    <name type="scientific">Pyruvatibacter mobilis</name>
    <dbReference type="NCBI Taxonomy" id="1712261"/>
    <lineage>
        <taxon>Bacteria</taxon>
        <taxon>Pseudomonadati</taxon>
        <taxon>Pseudomonadota</taxon>
        <taxon>Alphaproteobacteria</taxon>
        <taxon>Hyphomicrobiales</taxon>
        <taxon>Parvibaculaceae</taxon>
        <taxon>Pyruvatibacter</taxon>
    </lineage>
</organism>
<dbReference type="RefSeq" id="WP_160588665.1">
    <property type="nucleotide sequence ID" value="NZ_BMHN01000001.1"/>
</dbReference>
<dbReference type="AlphaFoldDB" id="A0A845QE70"/>
<dbReference type="Gene3D" id="3.40.50.300">
    <property type="entry name" value="P-loop containing nucleotide triphosphate hydrolases"/>
    <property type="match status" value="2"/>
</dbReference>
<dbReference type="InterPro" id="IPR027417">
    <property type="entry name" value="P-loop_NTPase"/>
</dbReference>
<dbReference type="GO" id="GO:0005524">
    <property type="term" value="F:ATP binding"/>
    <property type="evidence" value="ECO:0007669"/>
    <property type="project" value="UniProtKB-KW"/>
</dbReference>
<evidence type="ECO:0000256" key="1">
    <source>
        <dbReference type="ARBA" id="ARBA00003618"/>
    </source>
</evidence>
<dbReference type="OrthoDB" id="9806954at2"/>
<evidence type="ECO:0000259" key="10">
    <source>
        <dbReference type="Pfam" id="PF02463"/>
    </source>
</evidence>
<dbReference type="InterPro" id="IPR004604">
    <property type="entry name" value="DNA_recomb/repair_RecN"/>
</dbReference>
<evidence type="ECO:0000256" key="7">
    <source>
        <dbReference type="ARBA" id="ARBA00023204"/>
    </source>
</evidence>
<feature type="domain" description="RecF/RecN/SMC N-terminal" evidence="10">
    <location>
        <begin position="14"/>
        <end position="511"/>
    </location>
</feature>
<dbReference type="GO" id="GO:0006281">
    <property type="term" value="P:DNA repair"/>
    <property type="evidence" value="ECO:0007669"/>
    <property type="project" value="UniProtKB-KW"/>
</dbReference>
<dbReference type="FunFam" id="3.40.50.300:FF:000319">
    <property type="entry name" value="DNA repair protein RecN"/>
    <property type="match status" value="1"/>
</dbReference>
<dbReference type="CDD" id="cd03241">
    <property type="entry name" value="ABC_RecN"/>
    <property type="match status" value="2"/>
</dbReference>
<dbReference type="GO" id="GO:0006310">
    <property type="term" value="P:DNA recombination"/>
    <property type="evidence" value="ECO:0007669"/>
    <property type="project" value="InterPro"/>
</dbReference>
<dbReference type="NCBIfam" id="TIGR00634">
    <property type="entry name" value="recN"/>
    <property type="match status" value="1"/>
</dbReference>
<keyword evidence="12" id="KW-1185">Reference proteome</keyword>
<evidence type="ECO:0000256" key="3">
    <source>
        <dbReference type="ARBA" id="ARBA00021315"/>
    </source>
</evidence>
<dbReference type="Proteomes" id="UP000470384">
    <property type="component" value="Unassembled WGS sequence"/>
</dbReference>
<comment type="similarity">
    <text evidence="2 9">Belongs to the RecN family.</text>
</comment>
<keyword evidence="6" id="KW-0067">ATP-binding</keyword>
<gene>
    <name evidence="11" type="primary">recN</name>
    <name evidence="11" type="ORF">GTQ45_12775</name>
</gene>
<comment type="function">
    <text evidence="1 9">May be involved in recombinational repair of damaged DNA.</text>
</comment>
<accession>A0A845QE70</accession>
<sequence length="559" mass="58596">MLTALSIRDIVLIEALDLALDEGLSALTGETGAGKSILLDSLGLATGARADAGLVRSGAEKGTATAIFETPSNRALKALLEESGIEEEGELILRRVQSADGRTRAFVNDQPVSVALLRQIGDMLVEVHGQHDTHGLLDAATHRGLLDAFGGLEKDVRALTDLHGAWKAAQAELATETEEIERARADADYLRVAVGELRELAPEPGEEDALAGERTLMMSAEKISADLTDALATLEDDGGVEARLAAALGRLEARQDAAAGRLDAAVSALDRAVVEAGEARAQVAAVLDGLEFDADRLEQVEGRLFALRAAARKHSCTVDDLPQVTERLAARLEDIEGGEGRLKELTAAAVQAHEAYLARARKLSDARATAARKLDKAVAKELPPLKLDKARFHTEIDIVADADGGPDGLDRVRFEVATNPGAPFAPLAKIASGGELARFMLALKVSLAARGGAPVLIFDEVDAGVGGAVAQAVGERLAKLAQAVQVLVVTHSPQVAARADNHLKIEKRVKGKAKSDLPATHVTPLESDARREEIARMLAGATVTDAARAAADQLIGAGS</sequence>
<evidence type="ECO:0000313" key="12">
    <source>
        <dbReference type="Proteomes" id="UP000470384"/>
    </source>
</evidence>
<dbReference type="SUPFAM" id="SSF52540">
    <property type="entry name" value="P-loop containing nucleoside triphosphate hydrolases"/>
    <property type="match status" value="2"/>
</dbReference>